<keyword evidence="2" id="KW-1015">Disulfide bond</keyword>
<sequence>MSAQCPKTCNRCNDAVQPTHAPNPAPNPNPSNCVDQINPWTGVSDCPRLRHLCNHPHYYAFMSAQCPKTCNRCNDAVQPTHAPNPAPNPNPSSGCLCNSPLYYAWMRAICPKTCNMCTDTTEQPTNPSKPEEPEPAEEPDDPPQPEEPEEPDDLPEPEEPEEPDDPPEPEEPEEETTTARATFFPRVGFGEPNRDSSSKFCFSNVSQSGEG</sequence>
<evidence type="ECO:0000259" key="5">
    <source>
        <dbReference type="PROSITE" id="PS51670"/>
    </source>
</evidence>
<evidence type="ECO:0000313" key="6">
    <source>
        <dbReference type="EMBL" id="RCN43628.1"/>
    </source>
</evidence>
<dbReference type="OrthoDB" id="10517394at2759"/>
<dbReference type="InterPro" id="IPR003582">
    <property type="entry name" value="ShKT_dom"/>
</dbReference>
<dbReference type="SMART" id="SM00254">
    <property type="entry name" value="ShKT"/>
    <property type="match status" value="2"/>
</dbReference>
<proteinExistence type="predicted"/>
<feature type="domain" description="ShKT" evidence="5">
    <location>
        <begin position="1"/>
        <end position="12"/>
    </location>
</feature>
<dbReference type="FunFam" id="1.10.10.1940:FF:000002">
    <property type="entry name" value="PHAryngeal gland Toxin-related"/>
    <property type="match status" value="1"/>
</dbReference>
<gene>
    <name evidence="6" type="ORF">ANCCAN_10399</name>
</gene>
<keyword evidence="7" id="KW-1185">Reference proteome</keyword>
<dbReference type="PROSITE" id="PS51670">
    <property type="entry name" value="SHKT"/>
    <property type="match status" value="2"/>
</dbReference>
<feature type="region of interest" description="Disordered" evidence="4">
    <location>
        <begin position="120"/>
        <end position="211"/>
    </location>
</feature>
<dbReference type="PANTHER" id="PTHR46219">
    <property type="entry name" value="PROTEIN CBG11138"/>
    <property type="match status" value="1"/>
</dbReference>
<evidence type="ECO:0000313" key="7">
    <source>
        <dbReference type="Proteomes" id="UP000252519"/>
    </source>
</evidence>
<dbReference type="AlphaFoldDB" id="A0A368GIW5"/>
<dbReference type="PANTHER" id="PTHR46219:SF5">
    <property type="entry name" value="SHKT DOMAIN-CONTAINING PROTEIN"/>
    <property type="match status" value="1"/>
</dbReference>
<accession>A0A368GIW5</accession>
<evidence type="ECO:0000256" key="4">
    <source>
        <dbReference type="SAM" id="MobiDB-lite"/>
    </source>
</evidence>
<evidence type="ECO:0000256" key="2">
    <source>
        <dbReference type="ARBA" id="ARBA00023157"/>
    </source>
</evidence>
<dbReference type="Gene3D" id="1.10.10.1940">
    <property type="match status" value="1"/>
</dbReference>
<comment type="caution">
    <text evidence="6">The sequence shown here is derived from an EMBL/GenBank/DDBJ whole genome shotgun (WGS) entry which is preliminary data.</text>
</comment>
<feature type="compositionally biased region" description="Polar residues" evidence="4">
    <location>
        <begin position="198"/>
        <end position="211"/>
    </location>
</feature>
<comment type="caution">
    <text evidence="3">Lacks conserved residue(s) required for the propagation of feature annotation.</text>
</comment>
<reference evidence="6 7" key="1">
    <citation type="submission" date="2014-10" db="EMBL/GenBank/DDBJ databases">
        <title>Draft genome of the hookworm Ancylostoma caninum.</title>
        <authorList>
            <person name="Mitreva M."/>
        </authorList>
    </citation>
    <scope>NUCLEOTIDE SEQUENCE [LARGE SCALE GENOMIC DNA]</scope>
    <source>
        <strain evidence="6 7">Baltimore</strain>
    </source>
</reference>
<organism evidence="6 7">
    <name type="scientific">Ancylostoma caninum</name>
    <name type="common">Dog hookworm</name>
    <dbReference type="NCBI Taxonomy" id="29170"/>
    <lineage>
        <taxon>Eukaryota</taxon>
        <taxon>Metazoa</taxon>
        <taxon>Ecdysozoa</taxon>
        <taxon>Nematoda</taxon>
        <taxon>Chromadorea</taxon>
        <taxon>Rhabditida</taxon>
        <taxon>Rhabditina</taxon>
        <taxon>Rhabditomorpha</taxon>
        <taxon>Strongyloidea</taxon>
        <taxon>Ancylostomatidae</taxon>
        <taxon>Ancylostomatinae</taxon>
        <taxon>Ancylostoma</taxon>
    </lineage>
</organism>
<evidence type="ECO:0000256" key="1">
    <source>
        <dbReference type="ARBA" id="ARBA00022729"/>
    </source>
</evidence>
<dbReference type="Gene3D" id="1.10.10.1870">
    <property type="entry name" value="ShTK domain-like"/>
    <property type="match status" value="1"/>
</dbReference>
<dbReference type="Proteomes" id="UP000252519">
    <property type="component" value="Unassembled WGS sequence"/>
</dbReference>
<feature type="domain" description="ShKT" evidence="5">
    <location>
        <begin position="33"/>
        <end position="73"/>
    </location>
</feature>
<evidence type="ECO:0000256" key="3">
    <source>
        <dbReference type="PROSITE-ProRule" id="PRU01005"/>
    </source>
</evidence>
<keyword evidence="1" id="KW-0732">Signal</keyword>
<dbReference type="Pfam" id="PF01549">
    <property type="entry name" value="ShK"/>
    <property type="match status" value="3"/>
</dbReference>
<feature type="compositionally biased region" description="Acidic residues" evidence="4">
    <location>
        <begin position="133"/>
        <end position="176"/>
    </location>
</feature>
<name>A0A368GIW5_ANCCA</name>
<dbReference type="EMBL" id="JOJR01000151">
    <property type="protein sequence ID" value="RCN43628.1"/>
    <property type="molecule type" value="Genomic_DNA"/>
</dbReference>
<protein>
    <submittedName>
        <fullName evidence="6">ShTK domain protein</fullName>
    </submittedName>
</protein>
<dbReference type="PRINTS" id="PR01217">
    <property type="entry name" value="PRICHEXTENSN"/>
</dbReference>